<dbReference type="KEGG" id="dti:Desti_4800"/>
<keyword evidence="13" id="KW-1185">Reference proteome</keyword>
<dbReference type="Gene3D" id="1.10.287.130">
    <property type="match status" value="1"/>
</dbReference>
<dbReference type="InterPro" id="IPR052162">
    <property type="entry name" value="Sensor_kinase/Photoreceptor"/>
</dbReference>
<dbReference type="EC" id="2.7.13.3" evidence="2"/>
<dbReference type="InterPro" id="IPR011006">
    <property type="entry name" value="CheY-like_superfamily"/>
</dbReference>
<dbReference type="Gene3D" id="3.30.565.10">
    <property type="entry name" value="Histidine kinase-like ATPase, C-terminal domain"/>
    <property type="match status" value="1"/>
</dbReference>
<dbReference type="AlphaFoldDB" id="I4CCX6"/>
<accession>I4CCX6</accession>
<dbReference type="Pfam" id="PF08448">
    <property type="entry name" value="PAS_4"/>
    <property type="match status" value="1"/>
</dbReference>
<dbReference type="CDD" id="cd00082">
    <property type="entry name" value="HisKA"/>
    <property type="match status" value="1"/>
</dbReference>
<feature type="domain" description="PAS" evidence="10">
    <location>
        <begin position="406"/>
        <end position="478"/>
    </location>
</feature>
<feature type="coiled-coil region" evidence="7">
    <location>
        <begin position="122"/>
        <end position="156"/>
    </location>
</feature>
<dbReference type="OrthoDB" id="9813024at2"/>
<dbReference type="PROSITE" id="PS50113">
    <property type="entry name" value="PAC"/>
    <property type="match status" value="4"/>
</dbReference>
<dbReference type="STRING" id="706587.Desti_4800"/>
<dbReference type="PANTHER" id="PTHR43304:SF1">
    <property type="entry name" value="PAC DOMAIN-CONTAINING PROTEIN"/>
    <property type="match status" value="1"/>
</dbReference>
<evidence type="ECO:0000256" key="4">
    <source>
        <dbReference type="ARBA" id="ARBA00022679"/>
    </source>
</evidence>
<dbReference type="Gene3D" id="3.40.50.2300">
    <property type="match status" value="1"/>
</dbReference>
<dbReference type="eggNOG" id="COG2202">
    <property type="taxonomic scope" value="Bacteria"/>
</dbReference>
<sequence length="1164" mass="131933">MPFEGDLGTALQDEEPFTFREWARILPVPTILLNANFTVNTVNPACKSLGSQLAKLRGLPFSNLFPDPSESSLVQNMLEHIISDGKIRTCKAHLRIADREMRVDLTGRRFSQKKRNFVLLVIDSLASEKEHARKVVKKAIEEREKAERALAESQTRFEQFVAHVSDIIVTTDIKGCFTFVNPPGLKLIGCTAEELLGTRFFDLVHPAYRKRAEKFYSTQFAKRKATTYYEVPVIDRSGKIMWLGQNVQLLFETDRIIGFKAISRNITDRRLAEDELKKSQRRYKDLFENANDVIYTHDLKGNYLSVNDAITRILGYEREEFLKSRYQDFIAPSSLPLVRENLRLKVEQGIQCTGPYEILVRSKSGKPVWMEITSRLMLKEGKPIGIHGIARDVTDRRLVQDRLNESQELYSIVTEQTGQLIYEYDPATGKVKWSGAIEATTGYTIQELVSDTRGWRKLIHPEDRFEAVAAFERAVARGVSFQIDYRFKRKDGTYIWIEDKGLCQKDESGSVFRVLGIMKDISGRKHVETALDLERKKFQILVDNAPFALMMLSQSNDLAYVNPKFKELFGYDLQEVPNGREWLRKAFPESAYRKQVIASWMQDMRKGATGEQRPRTFKVRCKDGTDKLIHFIPVQLSTGDQIVSCEDITYRIQGEKALQERERFLASVFSCIQDGLSIMDKDLRIIRTNATMQKWYKHDEPLIGKKCHEAYQGIDEVCPSCPALQTLKTGQATSFVIPKGGPANSITGWLDVCTFPLVVESSGEIEGVIVHLRDVTERRHLEEQLRQASKMEAIGTLAGGLAHDFNNLLQIVLGYADLLLLGKNKAESDYQRILAIRTAAKRGSDVVQRILTFSRKVETKLRPVNLNQELRFMEDLLRSTMPKNIAVKLQLAENPVMIQADPTQIEQIVLNLAVNAKQAMPKGGNFVLETRTVDLDRDYCRTRPETKPGKYVMLMVSDTGKGMDKDVLDRVFEPFFTTKQPGEGTGLGLSIVFGIVKSHLGHITCSSEPEVGTVFKLYFPLLKEQFESFAETTQQMPAFGSETLLMIDDEESIRNLGKELLNEAGYNVLTAGSGQEALRIYREIWEGVSLVILDLVMPDMSGLECLEELLKVNPDVKVLIASGYSPANQGREILELGAVGFVSKPYNFKQILAAVRAALDYRHK</sequence>
<feature type="domain" description="PAC" evidence="11">
    <location>
        <begin position="227"/>
        <end position="278"/>
    </location>
</feature>
<dbReference type="InterPro" id="IPR005467">
    <property type="entry name" value="His_kinase_dom"/>
</dbReference>
<feature type="domain" description="PAS" evidence="10">
    <location>
        <begin position="534"/>
        <end position="576"/>
    </location>
</feature>
<dbReference type="InterPro" id="IPR001610">
    <property type="entry name" value="PAC"/>
</dbReference>
<dbReference type="Pfam" id="PF13188">
    <property type="entry name" value="PAS_8"/>
    <property type="match status" value="1"/>
</dbReference>
<comment type="catalytic activity">
    <reaction evidence="1">
        <text>ATP + protein L-histidine = ADP + protein N-phospho-L-histidine.</text>
        <dbReference type="EC" id="2.7.13.3"/>
    </reaction>
</comment>
<evidence type="ECO:0000313" key="13">
    <source>
        <dbReference type="Proteomes" id="UP000006055"/>
    </source>
</evidence>
<dbReference type="InterPro" id="IPR000014">
    <property type="entry name" value="PAS"/>
</dbReference>
<dbReference type="InterPro" id="IPR036890">
    <property type="entry name" value="HATPase_C_sf"/>
</dbReference>
<dbReference type="Pfam" id="PF02518">
    <property type="entry name" value="HATPase_c"/>
    <property type="match status" value="1"/>
</dbReference>
<feature type="domain" description="Histidine kinase" evidence="8">
    <location>
        <begin position="800"/>
        <end position="1023"/>
    </location>
</feature>
<dbReference type="InterPro" id="IPR036097">
    <property type="entry name" value="HisK_dim/P_sf"/>
</dbReference>
<evidence type="ECO:0000256" key="7">
    <source>
        <dbReference type="SAM" id="Coils"/>
    </source>
</evidence>
<dbReference type="InterPro" id="IPR001789">
    <property type="entry name" value="Sig_transdc_resp-reg_receiver"/>
</dbReference>
<evidence type="ECO:0000256" key="3">
    <source>
        <dbReference type="ARBA" id="ARBA00022553"/>
    </source>
</evidence>
<dbReference type="Pfam" id="PF08447">
    <property type="entry name" value="PAS_3"/>
    <property type="match status" value="1"/>
</dbReference>
<dbReference type="Proteomes" id="UP000006055">
    <property type="component" value="Chromosome"/>
</dbReference>
<dbReference type="InterPro" id="IPR013655">
    <property type="entry name" value="PAS_fold_3"/>
</dbReference>
<dbReference type="Pfam" id="PF13426">
    <property type="entry name" value="PAS_9"/>
    <property type="match status" value="2"/>
</dbReference>
<dbReference type="SMART" id="SM00388">
    <property type="entry name" value="HisKA"/>
    <property type="match status" value="1"/>
</dbReference>
<evidence type="ECO:0000256" key="6">
    <source>
        <dbReference type="PROSITE-ProRule" id="PRU00169"/>
    </source>
</evidence>
<dbReference type="Pfam" id="PF00072">
    <property type="entry name" value="Response_reg"/>
    <property type="match status" value="1"/>
</dbReference>
<evidence type="ECO:0000313" key="12">
    <source>
        <dbReference type="EMBL" id="AFM27417.1"/>
    </source>
</evidence>
<dbReference type="HOGENOM" id="CLU_000445_114_51_7"/>
<dbReference type="PANTHER" id="PTHR43304">
    <property type="entry name" value="PHYTOCHROME-LIKE PROTEIN CPH1"/>
    <property type="match status" value="1"/>
</dbReference>
<dbReference type="RefSeq" id="WP_014812524.1">
    <property type="nucleotide sequence ID" value="NC_018025.1"/>
</dbReference>
<keyword evidence="5" id="KW-0418">Kinase</keyword>
<dbReference type="PROSITE" id="PS50109">
    <property type="entry name" value="HIS_KIN"/>
    <property type="match status" value="1"/>
</dbReference>
<feature type="domain" description="PAC" evidence="11">
    <location>
        <begin position="354"/>
        <end position="405"/>
    </location>
</feature>
<evidence type="ECO:0000259" key="10">
    <source>
        <dbReference type="PROSITE" id="PS50112"/>
    </source>
</evidence>
<dbReference type="InterPro" id="IPR003661">
    <property type="entry name" value="HisK_dim/P_dom"/>
</dbReference>
<dbReference type="InterPro" id="IPR035965">
    <property type="entry name" value="PAS-like_dom_sf"/>
</dbReference>
<dbReference type="CDD" id="cd00130">
    <property type="entry name" value="PAS"/>
    <property type="match status" value="3"/>
</dbReference>
<dbReference type="PROSITE" id="PS50110">
    <property type="entry name" value="RESPONSE_REGULATORY"/>
    <property type="match status" value="1"/>
</dbReference>
<feature type="domain" description="PAC" evidence="11">
    <location>
        <begin position="481"/>
        <end position="533"/>
    </location>
</feature>
<dbReference type="CDD" id="cd00156">
    <property type="entry name" value="REC"/>
    <property type="match status" value="1"/>
</dbReference>
<feature type="modified residue" description="4-aspartylphosphate" evidence="6">
    <location>
        <position position="1094"/>
    </location>
</feature>
<dbReference type="PROSITE" id="PS50112">
    <property type="entry name" value="PAS"/>
    <property type="match status" value="4"/>
</dbReference>
<dbReference type="SMART" id="SM00091">
    <property type="entry name" value="PAS"/>
    <property type="match status" value="6"/>
</dbReference>
<dbReference type="SUPFAM" id="SSF55785">
    <property type="entry name" value="PYP-like sensor domain (PAS domain)"/>
    <property type="match status" value="5"/>
</dbReference>
<name>I4CCX6_DESTA</name>
<dbReference type="InterPro" id="IPR013656">
    <property type="entry name" value="PAS_4"/>
</dbReference>
<evidence type="ECO:0000256" key="2">
    <source>
        <dbReference type="ARBA" id="ARBA00012438"/>
    </source>
</evidence>
<dbReference type="PRINTS" id="PR00344">
    <property type="entry name" value="BCTRLSENSOR"/>
</dbReference>
<keyword evidence="7" id="KW-0175">Coiled coil</keyword>
<dbReference type="SUPFAM" id="SSF47384">
    <property type="entry name" value="Homodimeric domain of signal transducing histidine kinase"/>
    <property type="match status" value="1"/>
</dbReference>
<dbReference type="SUPFAM" id="SSF52172">
    <property type="entry name" value="CheY-like"/>
    <property type="match status" value="1"/>
</dbReference>
<dbReference type="eggNOG" id="COG2204">
    <property type="taxonomic scope" value="Bacteria"/>
</dbReference>
<reference evidence="13" key="1">
    <citation type="submission" date="2012-06" db="EMBL/GenBank/DDBJ databases">
        <title>Complete sequence of chromosome of Desulfomonile tiedjei DSM 6799.</title>
        <authorList>
            <person name="Lucas S."/>
            <person name="Copeland A."/>
            <person name="Lapidus A."/>
            <person name="Glavina del Rio T."/>
            <person name="Dalin E."/>
            <person name="Tice H."/>
            <person name="Bruce D."/>
            <person name="Goodwin L."/>
            <person name="Pitluck S."/>
            <person name="Peters L."/>
            <person name="Ovchinnikova G."/>
            <person name="Zeytun A."/>
            <person name="Lu M."/>
            <person name="Kyrpides N."/>
            <person name="Mavromatis K."/>
            <person name="Ivanova N."/>
            <person name="Brettin T."/>
            <person name="Detter J.C."/>
            <person name="Han C."/>
            <person name="Larimer F."/>
            <person name="Land M."/>
            <person name="Hauser L."/>
            <person name="Markowitz V."/>
            <person name="Cheng J.-F."/>
            <person name="Hugenholtz P."/>
            <person name="Woyke T."/>
            <person name="Wu D."/>
            <person name="Spring S."/>
            <person name="Schroeder M."/>
            <person name="Brambilla E."/>
            <person name="Klenk H.-P."/>
            <person name="Eisen J.A."/>
        </authorList>
    </citation>
    <scope>NUCLEOTIDE SEQUENCE [LARGE SCALE GENOMIC DNA]</scope>
    <source>
        <strain evidence="13">ATCC 49306 / DSM 6799 / DCB-1</strain>
    </source>
</reference>
<feature type="domain" description="PAC" evidence="11">
    <location>
        <begin position="731"/>
        <end position="787"/>
    </location>
</feature>
<protein>
    <recommendedName>
        <fullName evidence="2">histidine kinase</fullName>
        <ecNumber evidence="2">2.7.13.3</ecNumber>
    </recommendedName>
</protein>
<organism evidence="12 13">
    <name type="scientific">Desulfomonile tiedjei (strain ATCC 49306 / DSM 6799 / DCB-1)</name>
    <dbReference type="NCBI Taxonomy" id="706587"/>
    <lineage>
        <taxon>Bacteria</taxon>
        <taxon>Pseudomonadati</taxon>
        <taxon>Thermodesulfobacteriota</taxon>
        <taxon>Desulfomonilia</taxon>
        <taxon>Desulfomonilales</taxon>
        <taxon>Desulfomonilaceae</taxon>
        <taxon>Desulfomonile</taxon>
    </lineage>
</organism>
<dbReference type="Pfam" id="PF00989">
    <property type="entry name" value="PAS"/>
    <property type="match status" value="1"/>
</dbReference>
<evidence type="ECO:0000259" key="8">
    <source>
        <dbReference type="PROSITE" id="PS50109"/>
    </source>
</evidence>
<evidence type="ECO:0000259" key="9">
    <source>
        <dbReference type="PROSITE" id="PS50110"/>
    </source>
</evidence>
<dbReference type="NCBIfam" id="TIGR00229">
    <property type="entry name" value="sensory_box"/>
    <property type="match status" value="4"/>
</dbReference>
<dbReference type="SMART" id="SM00387">
    <property type="entry name" value="HATPase_c"/>
    <property type="match status" value="1"/>
</dbReference>
<dbReference type="Gene3D" id="3.30.450.20">
    <property type="entry name" value="PAS domain"/>
    <property type="match status" value="5"/>
</dbReference>
<dbReference type="GO" id="GO:0000155">
    <property type="term" value="F:phosphorelay sensor kinase activity"/>
    <property type="evidence" value="ECO:0007669"/>
    <property type="project" value="InterPro"/>
</dbReference>
<evidence type="ECO:0000256" key="1">
    <source>
        <dbReference type="ARBA" id="ARBA00000085"/>
    </source>
</evidence>
<keyword evidence="4" id="KW-0808">Transferase</keyword>
<dbReference type="InterPro" id="IPR003594">
    <property type="entry name" value="HATPase_dom"/>
</dbReference>
<dbReference type="InterPro" id="IPR013767">
    <property type="entry name" value="PAS_fold"/>
</dbReference>
<evidence type="ECO:0000256" key="5">
    <source>
        <dbReference type="ARBA" id="ARBA00022777"/>
    </source>
</evidence>
<dbReference type="InterPro" id="IPR000700">
    <property type="entry name" value="PAS-assoc_C"/>
</dbReference>
<dbReference type="EMBL" id="CP003360">
    <property type="protein sequence ID" value="AFM27417.1"/>
    <property type="molecule type" value="Genomic_DNA"/>
</dbReference>
<dbReference type="eggNOG" id="COG4191">
    <property type="taxonomic scope" value="Bacteria"/>
</dbReference>
<feature type="domain" description="PAS" evidence="10">
    <location>
        <begin position="279"/>
        <end position="349"/>
    </location>
</feature>
<feature type="domain" description="PAS" evidence="10">
    <location>
        <begin position="153"/>
        <end position="223"/>
    </location>
</feature>
<feature type="domain" description="Response regulatory" evidence="9">
    <location>
        <begin position="1043"/>
        <end position="1159"/>
    </location>
</feature>
<proteinExistence type="predicted"/>
<dbReference type="InterPro" id="IPR004358">
    <property type="entry name" value="Sig_transdc_His_kin-like_C"/>
</dbReference>
<dbReference type="SMART" id="SM00448">
    <property type="entry name" value="REC"/>
    <property type="match status" value="1"/>
</dbReference>
<evidence type="ECO:0000259" key="11">
    <source>
        <dbReference type="PROSITE" id="PS50113"/>
    </source>
</evidence>
<keyword evidence="3 6" id="KW-0597">Phosphoprotein</keyword>
<dbReference type="SUPFAM" id="SSF55874">
    <property type="entry name" value="ATPase domain of HSP90 chaperone/DNA topoisomerase II/histidine kinase"/>
    <property type="match status" value="1"/>
</dbReference>
<gene>
    <name evidence="12" type="ordered locus">Desti_4800</name>
</gene>
<dbReference type="SMART" id="SM00086">
    <property type="entry name" value="PAC"/>
    <property type="match status" value="4"/>
</dbReference>